<dbReference type="GO" id="GO:0009873">
    <property type="term" value="P:ethylene-activated signaling pathway"/>
    <property type="evidence" value="ECO:0007669"/>
    <property type="project" value="UniProtKB-KW"/>
</dbReference>
<keyword evidence="4" id="KW-0238">DNA-binding</keyword>
<evidence type="ECO:0000256" key="3">
    <source>
        <dbReference type="ARBA" id="ARBA00023015"/>
    </source>
</evidence>
<comment type="similarity">
    <text evidence="8">Belongs to the AP2/ERF transcription factor family. ERF subfamily.</text>
</comment>
<dbReference type="PRINTS" id="PR00367">
    <property type="entry name" value="ETHRSPELEMNT"/>
</dbReference>
<dbReference type="GO" id="GO:0003700">
    <property type="term" value="F:DNA-binding transcription factor activity"/>
    <property type="evidence" value="ECO:0007669"/>
    <property type="project" value="InterPro"/>
</dbReference>
<dbReference type="InterPro" id="IPR016177">
    <property type="entry name" value="DNA-bd_dom_sf"/>
</dbReference>
<dbReference type="InterPro" id="IPR001471">
    <property type="entry name" value="AP2/ERF_dom"/>
</dbReference>
<name>A0AAP0JW37_9MAGN</name>
<dbReference type="PANTHER" id="PTHR31657">
    <property type="entry name" value="ETHYLENE-RESPONSIVE TRANSCRIPTION FACTOR ERF061"/>
    <property type="match status" value="1"/>
</dbReference>
<protein>
    <recommendedName>
        <fullName evidence="9">AP2/ERF domain-containing protein</fullName>
    </recommendedName>
</protein>
<gene>
    <name evidence="10" type="ORF">Scep_010461</name>
</gene>
<keyword evidence="3" id="KW-0805">Transcription regulation</keyword>
<feature type="domain" description="AP2/ERF" evidence="9">
    <location>
        <begin position="217"/>
        <end position="274"/>
    </location>
</feature>
<dbReference type="Proteomes" id="UP001419268">
    <property type="component" value="Unassembled WGS sequence"/>
</dbReference>
<dbReference type="InterPro" id="IPR036955">
    <property type="entry name" value="AP2/ERF_dom_sf"/>
</dbReference>
<keyword evidence="11" id="KW-1185">Reference proteome</keyword>
<comment type="caution">
    <text evidence="10">The sequence shown here is derived from an EMBL/GenBank/DDBJ whole genome shotgun (WGS) entry which is preliminary data.</text>
</comment>
<evidence type="ECO:0000256" key="2">
    <source>
        <dbReference type="ARBA" id="ARBA00022745"/>
    </source>
</evidence>
<evidence type="ECO:0000313" key="11">
    <source>
        <dbReference type="Proteomes" id="UP001419268"/>
    </source>
</evidence>
<sequence>MEDHHQCHKGLHLFADDPMMYGRDIAGRFFMNGGIGREFSSTSSTTDQLFSSPESISSTDEASVASLNNNAVVEPKNVLMFSTDEVQRHFSRVSSHKMFQEAKAPTIPNLNLLLQEAVPTSAEFIGKDRSCKSPPSAVFPPFDASKLRRIQNQTGLEWLNMHQDSISGTHKSCGNYWLGTTKTQPMKYTGKRMQDQFYMKASSSPSPLPSPSLQGKLYRGVRQRHWGKWVAEIRLPRNRTRVWLGTFDKAEEAAFAYDIAAYKLRGEFAQLNFPDLKHQLLISNANSLSGNTLALVEAKLQALCKEKPAIETTPQTDLLKHLNQKQRKKEKQEDSRVTFGCRCCSSK</sequence>
<dbReference type="Pfam" id="PF00847">
    <property type="entry name" value="AP2"/>
    <property type="match status" value="1"/>
</dbReference>
<accession>A0AAP0JW37</accession>
<keyword evidence="2" id="KW-0936">Ethylene signaling pathway</keyword>
<dbReference type="PANTHER" id="PTHR31657:SF40">
    <property type="entry name" value="ETHYLENE-RESPONSIVE TRANSCRIPTION FACTOR ERF062"/>
    <property type="match status" value="1"/>
</dbReference>
<dbReference type="GO" id="GO:0000976">
    <property type="term" value="F:transcription cis-regulatory region binding"/>
    <property type="evidence" value="ECO:0007669"/>
    <property type="project" value="UniProtKB-ARBA"/>
</dbReference>
<evidence type="ECO:0000256" key="5">
    <source>
        <dbReference type="ARBA" id="ARBA00023159"/>
    </source>
</evidence>
<dbReference type="PROSITE" id="PS51032">
    <property type="entry name" value="AP2_ERF"/>
    <property type="match status" value="1"/>
</dbReference>
<comment type="subcellular location">
    <subcellularLocation>
        <location evidence="1">Nucleus</location>
    </subcellularLocation>
</comment>
<keyword evidence="6" id="KW-0804">Transcription</keyword>
<dbReference type="InterPro" id="IPR051758">
    <property type="entry name" value="ERF/AP2-like"/>
</dbReference>
<keyword evidence="7" id="KW-0539">Nucleus</keyword>
<organism evidence="10 11">
    <name type="scientific">Stephania cephalantha</name>
    <dbReference type="NCBI Taxonomy" id="152367"/>
    <lineage>
        <taxon>Eukaryota</taxon>
        <taxon>Viridiplantae</taxon>
        <taxon>Streptophyta</taxon>
        <taxon>Embryophyta</taxon>
        <taxon>Tracheophyta</taxon>
        <taxon>Spermatophyta</taxon>
        <taxon>Magnoliopsida</taxon>
        <taxon>Ranunculales</taxon>
        <taxon>Menispermaceae</taxon>
        <taxon>Menispermoideae</taxon>
        <taxon>Cissampelideae</taxon>
        <taxon>Stephania</taxon>
    </lineage>
</organism>
<dbReference type="CDD" id="cd00018">
    <property type="entry name" value="AP2"/>
    <property type="match status" value="1"/>
</dbReference>
<dbReference type="SUPFAM" id="SSF54171">
    <property type="entry name" value="DNA-binding domain"/>
    <property type="match status" value="1"/>
</dbReference>
<evidence type="ECO:0000256" key="7">
    <source>
        <dbReference type="ARBA" id="ARBA00023242"/>
    </source>
</evidence>
<reference evidence="10 11" key="1">
    <citation type="submission" date="2024-01" db="EMBL/GenBank/DDBJ databases">
        <title>Genome assemblies of Stephania.</title>
        <authorList>
            <person name="Yang L."/>
        </authorList>
    </citation>
    <scope>NUCLEOTIDE SEQUENCE [LARGE SCALE GENOMIC DNA]</scope>
    <source>
        <strain evidence="10">JXDWG</strain>
        <tissue evidence="10">Leaf</tissue>
    </source>
</reference>
<evidence type="ECO:0000313" key="10">
    <source>
        <dbReference type="EMBL" id="KAK9140780.1"/>
    </source>
</evidence>
<evidence type="ECO:0000259" key="9">
    <source>
        <dbReference type="PROSITE" id="PS51032"/>
    </source>
</evidence>
<dbReference type="EMBL" id="JBBNAG010000004">
    <property type="protein sequence ID" value="KAK9140780.1"/>
    <property type="molecule type" value="Genomic_DNA"/>
</dbReference>
<dbReference type="FunFam" id="3.30.730.10:FF:000001">
    <property type="entry name" value="Ethylene-responsive transcription factor 2"/>
    <property type="match status" value="1"/>
</dbReference>
<proteinExistence type="inferred from homology"/>
<evidence type="ECO:0000256" key="4">
    <source>
        <dbReference type="ARBA" id="ARBA00023125"/>
    </source>
</evidence>
<dbReference type="SMART" id="SM00380">
    <property type="entry name" value="AP2"/>
    <property type="match status" value="1"/>
</dbReference>
<evidence type="ECO:0000256" key="8">
    <source>
        <dbReference type="ARBA" id="ARBA00024343"/>
    </source>
</evidence>
<dbReference type="AlphaFoldDB" id="A0AAP0JW37"/>
<dbReference type="Gene3D" id="3.30.730.10">
    <property type="entry name" value="AP2/ERF domain"/>
    <property type="match status" value="1"/>
</dbReference>
<dbReference type="GO" id="GO:0005634">
    <property type="term" value="C:nucleus"/>
    <property type="evidence" value="ECO:0007669"/>
    <property type="project" value="UniProtKB-SubCell"/>
</dbReference>
<evidence type="ECO:0000256" key="1">
    <source>
        <dbReference type="ARBA" id="ARBA00004123"/>
    </source>
</evidence>
<keyword evidence="5" id="KW-0010">Activator</keyword>
<evidence type="ECO:0000256" key="6">
    <source>
        <dbReference type="ARBA" id="ARBA00023163"/>
    </source>
</evidence>